<feature type="region of interest" description="Disordered" evidence="1">
    <location>
        <begin position="29"/>
        <end position="93"/>
    </location>
</feature>
<dbReference type="AlphaFoldDB" id="A0A0E0ASY4"/>
<dbReference type="Gramene" id="OGLUM08G08630.1">
    <property type="protein sequence ID" value="OGLUM08G08630.1"/>
    <property type="gene ID" value="OGLUM08G08630"/>
</dbReference>
<evidence type="ECO:0000313" key="3">
    <source>
        <dbReference type="Proteomes" id="UP000026961"/>
    </source>
</evidence>
<reference evidence="2" key="2">
    <citation type="submission" date="2018-05" db="EMBL/GenBank/DDBJ databases">
        <title>OgluRS3 (Oryza glumaepatula Reference Sequence Version 3).</title>
        <authorList>
            <person name="Zhang J."/>
            <person name="Kudrna D."/>
            <person name="Lee S."/>
            <person name="Talag J."/>
            <person name="Welchert J."/>
            <person name="Wing R.A."/>
        </authorList>
    </citation>
    <scope>NUCLEOTIDE SEQUENCE [LARGE SCALE GENOMIC DNA]</scope>
</reference>
<dbReference type="Proteomes" id="UP000026961">
    <property type="component" value="Chromosome 8"/>
</dbReference>
<keyword evidence="3" id="KW-1185">Reference proteome</keyword>
<sequence length="305" mass="32337">MSTCPSDAARAQRCPSAEVAVRPPCLSAFSLRRGHPAGTERTRLQQQEKRKQTERGREIGRRGEAAPRPTRGGKLACPRAPPSAAKGEEEGGSFRWVSHEAALGDGEQRAQDQYDLIDFSRPQALTGNQVGSGGMQGTTTTKVGRNGDRADAGVEGPGATRATDGRGGATVAARKVGDMRRMSCVEAKDSLTIVALQSLVTVERPVRGDLEEHIPKPLLAAPDIFDRAQLLRNRPPPAPASTSAPIATASPRHPTACFLPRPVGQPARGEWGGRRARATLSPRAATREPPAAPPSGCAHRCGRRP</sequence>
<feature type="region of interest" description="Disordered" evidence="1">
    <location>
        <begin position="232"/>
        <end position="305"/>
    </location>
</feature>
<evidence type="ECO:0000256" key="1">
    <source>
        <dbReference type="SAM" id="MobiDB-lite"/>
    </source>
</evidence>
<feature type="region of interest" description="Disordered" evidence="1">
    <location>
        <begin position="125"/>
        <end position="170"/>
    </location>
</feature>
<evidence type="ECO:0000313" key="2">
    <source>
        <dbReference type="EnsemblPlants" id="OGLUM08G08630.1"/>
    </source>
</evidence>
<reference evidence="2" key="1">
    <citation type="submission" date="2015-04" db="UniProtKB">
        <authorList>
            <consortium name="EnsemblPlants"/>
        </authorList>
    </citation>
    <scope>IDENTIFICATION</scope>
</reference>
<dbReference type="STRING" id="40148.A0A0E0ASY4"/>
<accession>A0A0E0ASY4</accession>
<dbReference type="EnsemblPlants" id="OGLUM08G08630.1">
    <property type="protein sequence ID" value="OGLUM08G08630.1"/>
    <property type="gene ID" value="OGLUM08G08630"/>
</dbReference>
<organism evidence="2">
    <name type="scientific">Oryza glumipatula</name>
    <dbReference type="NCBI Taxonomy" id="40148"/>
    <lineage>
        <taxon>Eukaryota</taxon>
        <taxon>Viridiplantae</taxon>
        <taxon>Streptophyta</taxon>
        <taxon>Embryophyta</taxon>
        <taxon>Tracheophyta</taxon>
        <taxon>Spermatophyta</taxon>
        <taxon>Magnoliopsida</taxon>
        <taxon>Liliopsida</taxon>
        <taxon>Poales</taxon>
        <taxon>Poaceae</taxon>
        <taxon>BOP clade</taxon>
        <taxon>Oryzoideae</taxon>
        <taxon>Oryzeae</taxon>
        <taxon>Oryzinae</taxon>
        <taxon>Oryza</taxon>
    </lineage>
</organism>
<feature type="compositionally biased region" description="Low complexity" evidence="1">
    <location>
        <begin position="240"/>
        <end position="251"/>
    </location>
</feature>
<protein>
    <submittedName>
        <fullName evidence="2">Uncharacterized protein</fullName>
    </submittedName>
</protein>
<dbReference type="HOGENOM" id="CLU_913305_0_0_1"/>
<proteinExistence type="predicted"/>
<feature type="compositionally biased region" description="Basic and acidic residues" evidence="1">
    <location>
        <begin position="38"/>
        <end position="65"/>
    </location>
</feature>
<name>A0A0E0ASY4_9ORYZ</name>